<dbReference type="InterPro" id="IPR018164">
    <property type="entry name" value="Ala-tRNA-synth_IIc_N"/>
</dbReference>
<keyword evidence="3 9" id="KW-0436">Ligase</keyword>
<comment type="domain">
    <text evidence="9">Consists of three domains; the N-terminal catalytic domain, the editing domain and the C-terminal C-Ala domain. The editing domain removes incorrectly charged amino acids, while the C-Ala domain, along with tRNA(Ala), serves as a bridge to cooperatively bring together the editing and aminoacylation centers thus stimulating deacylation of misacylated tRNAs.</text>
</comment>
<accession>A0A2H0QVR8</accession>
<dbReference type="EC" id="6.1.1.7" evidence="9"/>
<dbReference type="InterPro" id="IPR018163">
    <property type="entry name" value="Thr/Ala-tRNA-synth_IIc_edit"/>
</dbReference>
<gene>
    <name evidence="9" type="primary">alaS</name>
    <name evidence="11" type="ORF">COV34_02075</name>
</gene>
<comment type="cofactor">
    <cofactor evidence="9">
        <name>Zn(2+)</name>
        <dbReference type="ChEBI" id="CHEBI:29105"/>
    </cofactor>
    <text evidence="9">Binds 1 zinc ion per subunit.</text>
</comment>
<dbReference type="AlphaFoldDB" id="A0A2H0QVR8"/>
<dbReference type="InterPro" id="IPR012947">
    <property type="entry name" value="tRNA_SAD"/>
</dbReference>
<feature type="domain" description="Alanyl-transfer RNA synthetases family profile" evidence="10">
    <location>
        <begin position="1"/>
        <end position="592"/>
    </location>
</feature>
<dbReference type="InterPro" id="IPR023033">
    <property type="entry name" value="Ala_tRNA_ligase_euk/bac"/>
</dbReference>
<sequence>MKSDEIRKKFLAFFEKRGHSIIPSAPLVPENDPTVLFNTAGMQPLVPYLMGEPHPAGKRIADVQKCVRTGDIDEIGDNTHLTFFEMLGNWSLGDYFKEDAIKWSYELLTSKEEGFGLDPNRLYVTVFAGDENVLRDEESARIWESVGMPKHRIYFKGADANWWPAVKGKDTWTGPTGPCSEMFYDLTEEGLGDLTPEEYNKADDEQKIVEIWNDVFMAYEKRDGKIVGELQYKNVDTGAGLERLAAVLQNKKSVFDTDLFEPILAVIPQGDERSRRIVADHIRAAVFLIADGVTPANTDRGYILRRLLRRLILKYPNRALDAEGISVLVDTVVNKYGAFYNNLITQKTFIKQVMEDENDKFKKSLTQGLKQFEKLAEGNINISGKDAFILFSTYGFPIEVTEEMAVEKGMTVDKTGFEEEMKKHQDLSREGAQGKFKGGLGDTSEMSVKYHTATHLLHQALHEVLGDHVEQKGSNITPERLRFDFSHPEKMTDEQKKQVENIVNQKIAEDLPVHKIILPKDEALKIGAHHFFGDKYGDEVSVYYIGDSLENAYSKEFCGGPHVERTGVLGHFTITKEESVAQGVRRIKAILE</sequence>
<dbReference type="SUPFAM" id="SSF55186">
    <property type="entry name" value="ThrRS/AlaRS common domain"/>
    <property type="match status" value="1"/>
</dbReference>
<keyword evidence="2 9" id="KW-0820">tRNA-binding</keyword>
<dbReference type="GO" id="GO:0000049">
    <property type="term" value="F:tRNA binding"/>
    <property type="evidence" value="ECO:0007669"/>
    <property type="project" value="UniProtKB-KW"/>
</dbReference>
<comment type="function">
    <text evidence="9">Catalyzes the attachment of alanine to tRNA(Ala) in a two-step reaction: alanine is first activated by ATP to form Ala-AMP and then transferred to the acceptor end of tRNA(Ala). Also edits incorrectly charged Ser-tRNA(Ala) and Gly-tRNA(Ala) via its editing domain.</text>
</comment>
<keyword evidence="5 9" id="KW-0067">ATP-binding</keyword>
<dbReference type="PROSITE" id="PS50860">
    <property type="entry name" value="AA_TRNA_LIGASE_II_ALA"/>
    <property type="match status" value="1"/>
</dbReference>
<keyword evidence="7 9" id="KW-0648">Protein biosynthesis</keyword>
<evidence type="ECO:0000256" key="5">
    <source>
        <dbReference type="ARBA" id="ARBA00022840"/>
    </source>
</evidence>
<feature type="binding site" evidence="9">
    <location>
        <position position="558"/>
    </location>
    <ligand>
        <name>Zn(2+)</name>
        <dbReference type="ChEBI" id="CHEBI:29105"/>
    </ligand>
</feature>
<evidence type="ECO:0000256" key="4">
    <source>
        <dbReference type="ARBA" id="ARBA00022741"/>
    </source>
</evidence>
<dbReference type="InterPro" id="IPR045864">
    <property type="entry name" value="aa-tRNA-synth_II/BPL/LPL"/>
</dbReference>
<dbReference type="GO" id="GO:0002161">
    <property type="term" value="F:aminoacyl-tRNA deacylase activity"/>
    <property type="evidence" value="ECO:0007669"/>
    <property type="project" value="TreeGrafter"/>
</dbReference>
<feature type="binding site" evidence="9">
    <location>
        <position position="455"/>
    </location>
    <ligand>
        <name>Zn(2+)</name>
        <dbReference type="ChEBI" id="CHEBI:29105"/>
    </ligand>
</feature>
<keyword evidence="4 9" id="KW-0547">Nucleotide-binding</keyword>
<dbReference type="Pfam" id="PF01411">
    <property type="entry name" value="tRNA-synt_2c"/>
    <property type="match status" value="1"/>
</dbReference>
<dbReference type="PANTHER" id="PTHR11777:SF9">
    <property type="entry name" value="ALANINE--TRNA LIGASE, CYTOPLASMIC"/>
    <property type="match status" value="1"/>
</dbReference>
<keyword evidence="9" id="KW-0479">Metal-binding</keyword>
<protein>
    <recommendedName>
        <fullName evidence="9">Alanine--tRNA ligase</fullName>
        <ecNumber evidence="9">6.1.1.7</ecNumber>
    </recommendedName>
    <alternativeName>
        <fullName evidence="9">Alanyl-tRNA synthetase</fullName>
        <shortName evidence="9">AlaRS</shortName>
    </alternativeName>
</protein>
<feature type="binding site" evidence="9">
    <location>
        <position position="562"/>
    </location>
    <ligand>
        <name>Zn(2+)</name>
        <dbReference type="ChEBI" id="CHEBI:29105"/>
    </ligand>
</feature>
<dbReference type="Gene3D" id="3.30.930.10">
    <property type="entry name" value="Bira Bifunctional Protein, Domain 2"/>
    <property type="match status" value="1"/>
</dbReference>
<evidence type="ECO:0000256" key="2">
    <source>
        <dbReference type="ARBA" id="ARBA00022555"/>
    </source>
</evidence>
<keyword evidence="9" id="KW-0963">Cytoplasm</keyword>
<comment type="catalytic activity">
    <reaction evidence="9">
        <text>tRNA(Ala) + L-alanine + ATP = L-alanyl-tRNA(Ala) + AMP + diphosphate</text>
        <dbReference type="Rhea" id="RHEA:12540"/>
        <dbReference type="Rhea" id="RHEA-COMP:9657"/>
        <dbReference type="Rhea" id="RHEA-COMP:9923"/>
        <dbReference type="ChEBI" id="CHEBI:30616"/>
        <dbReference type="ChEBI" id="CHEBI:33019"/>
        <dbReference type="ChEBI" id="CHEBI:57972"/>
        <dbReference type="ChEBI" id="CHEBI:78442"/>
        <dbReference type="ChEBI" id="CHEBI:78497"/>
        <dbReference type="ChEBI" id="CHEBI:456215"/>
        <dbReference type="EC" id="6.1.1.7"/>
    </reaction>
</comment>
<dbReference type="GO" id="GO:0005524">
    <property type="term" value="F:ATP binding"/>
    <property type="evidence" value="ECO:0007669"/>
    <property type="project" value="UniProtKB-UniRule"/>
</dbReference>
<evidence type="ECO:0000313" key="11">
    <source>
        <dbReference type="EMBL" id="PIR38373.1"/>
    </source>
</evidence>
<evidence type="ECO:0000256" key="6">
    <source>
        <dbReference type="ARBA" id="ARBA00022884"/>
    </source>
</evidence>
<keyword evidence="9" id="KW-0862">Zinc</keyword>
<dbReference type="InterPro" id="IPR018165">
    <property type="entry name" value="Ala-tRNA-synth_IIc_core"/>
</dbReference>
<keyword evidence="6 9" id="KW-0694">RNA-binding</keyword>
<dbReference type="InterPro" id="IPR002318">
    <property type="entry name" value="Ala-tRNA-lgiase_IIc"/>
</dbReference>
<dbReference type="PANTHER" id="PTHR11777">
    <property type="entry name" value="ALANYL-TRNA SYNTHETASE"/>
    <property type="match status" value="1"/>
</dbReference>
<dbReference type="HAMAP" id="MF_00036_B">
    <property type="entry name" value="Ala_tRNA_synth_B"/>
    <property type="match status" value="1"/>
</dbReference>
<evidence type="ECO:0000256" key="9">
    <source>
        <dbReference type="HAMAP-Rule" id="MF_00036"/>
    </source>
</evidence>
<comment type="caution">
    <text evidence="11">The sequence shown here is derived from an EMBL/GenBank/DDBJ whole genome shotgun (WGS) entry which is preliminary data.</text>
</comment>
<dbReference type="Gene3D" id="3.30.54.20">
    <property type="match status" value="1"/>
</dbReference>
<dbReference type="InterPro" id="IPR018162">
    <property type="entry name" value="Ala-tRNA-ligase_IIc_anticod-bd"/>
</dbReference>
<comment type="similarity">
    <text evidence="1 9">Belongs to the class-II aminoacyl-tRNA synthetase family.</text>
</comment>
<dbReference type="Gene3D" id="3.30.980.10">
    <property type="entry name" value="Threonyl-trna Synthetase, Chain A, domain 2"/>
    <property type="match status" value="1"/>
</dbReference>
<dbReference type="SUPFAM" id="SSF55681">
    <property type="entry name" value="Class II aaRS and biotin synthetases"/>
    <property type="match status" value="1"/>
</dbReference>
<organism evidence="11 12">
    <name type="scientific">Candidatus Zambryskibacteria bacterium CG10_big_fil_rev_8_21_14_0_10_42_12</name>
    <dbReference type="NCBI Taxonomy" id="1975115"/>
    <lineage>
        <taxon>Bacteria</taxon>
        <taxon>Candidatus Zambryskiibacteriota</taxon>
    </lineage>
</organism>
<proteinExistence type="inferred from homology"/>
<dbReference type="PRINTS" id="PR00980">
    <property type="entry name" value="TRNASYNTHALA"/>
</dbReference>
<evidence type="ECO:0000256" key="3">
    <source>
        <dbReference type="ARBA" id="ARBA00022598"/>
    </source>
</evidence>
<dbReference type="EMBL" id="PCXL01000011">
    <property type="protein sequence ID" value="PIR38373.1"/>
    <property type="molecule type" value="Genomic_DNA"/>
</dbReference>
<evidence type="ECO:0000256" key="8">
    <source>
        <dbReference type="ARBA" id="ARBA00023146"/>
    </source>
</evidence>
<evidence type="ECO:0000313" key="12">
    <source>
        <dbReference type="Proteomes" id="UP000231333"/>
    </source>
</evidence>
<dbReference type="SMART" id="SM00863">
    <property type="entry name" value="tRNA_SAD"/>
    <property type="match status" value="1"/>
</dbReference>
<dbReference type="NCBIfam" id="NF002436">
    <property type="entry name" value="PRK01584.1"/>
    <property type="match status" value="1"/>
</dbReference>
<dbReference type="InterPro" id="IPR050058">
    <property type="entry name" value="Ala-tRNA_ligase"/>
</dbReference>
<dbReference type="GO" id="GO:0006419">
    <property type="term" value="P:alanyl-tRNA aminoacylation"/>
    <property type="evidence" value="ECO:0007669"/>
    <property type="project" value="UniProtKB-UniRule"/>
</dbReference>
<reference evidence="11 12" key="1">
    <citation type="submission" date="2017-09" db="EMBL/GenBank/DDBJ databases">
        <title>Depth-based differentiation of microbial function through sediment-hosted aquifers and enrichment of novel symbionts in the deep terrestrial subsurface.</title>
        <authorList>
            <person name="Probst A.J."/>
            <person name="Ladd B."/>
            <person name="Jarett J.K."/>
            <person name="Geller-Mcgrath D.E."/>
            <person name="Sieber C.M."/>
            <person name="Emerson J.B."/>
            <person name="Anantharaman K."/>
            <person name="Thomas B.C."/>
            <person name="Malmstrom R."/>
            <person name="Stieglmeier M."/>
            <person name="Klingl A."/>
            <person name="Woyke T."/>
            <person name="Ryan C.M."/>
            <person name="Banfield J.F."/>
        </authorList>
    </citation>
    <scope>NUCLEOTIDE SEQUENCE [LARGE SCALE GENOMIC DNA]</scope>
    <source>
        <strain evidence="11">CG10_big_fil_rev_8_21_14_0_10_42_12</strain>
    </source>
</reference>
<dbReference type="CDD" id="cd00673">
    <property type="entry name" value="AlaRS_core"/>
    <property type="match status" value="1"/>
</dbReference>
<dbReference type="Proteomes" id="UP000231333">
    <property type="component" value="Unassembled WGS sequence"/>
</dbReference>
<dbReference type="GO" id="GO:0005737">
    <property type="term" value="C:cytoplasm"/>
    <property type="evidence" value="ECO:0007669"/>
    <property type="project" value="UniProtKB-SubCell"/>
</dbReference>
<dbReference type="SUPFAM" id="SSF101353">
    <property type="entry name" value="Putative anticodon-binding domain of alanyl-tRNA synthetase (AlaRS)"/>
    <property type="match status" value="1"/>
</dbReference>
<feature type="binding site" evidence="9">
    <location>
        <position position="451"/>
    </location>
    <ligand>
        <name>Zn(2+)</name>
        <dbReference type="ChEBI" id="CHEBI:29105"/>
    </ligand>
</feature>
<evidence type="ECO:0000259" key="10">
    <source>
        <dbReference type="PROSITE" id="PS50860"/>
    </source>
</evidence>
<name>A0A2H0QVR8_9BACT</name>
<keyword evidence="8 9" id="KW-0030">Aminoacyl-tRNA synthetase</keyword>
<dbReference type="GO" id="GO:0008270">
    <property type="term" value="F:zinc ion binding"/>
    <property type="evidence" value="ECO:0007669"/>
    <property type="project" value="UniProtKB-UniRule"/>
</dbReference>
<comment type="subcellular location">
    <subcellularLocation>
        <location evidence="9">Cytoplasm</location>
    </subcellularLocation>
</comment>
<dbReference type="GO" id="GO:0004813">
    <property type="term" value="F:alanine-tRNA ligase activity"/>
    <property type="evidence" value="ECO:0007669"/>
    <property type="project" value="UniProtKB-UniRule"/>
</dbReference>
<evidence type="ECO:0000256" key="1">
    <source>
        <dbReference type="ARBA" id="ARBA00008226"/>
    </source>
</evidence>
<dbReference type="FunFam" id="3.30.980.10:FF:000004">
    <property type="entry name" value="Alanine--tRNA ligase, cytoplasmic"/>
    <property type="match status" value="1"/>
</dbReference>
<dbReference type="Pfam" id="PF07973">
    <property type="entry name" value="tRNA_SAD"/>
    <property type="match status" value="1"/>
</dbReference>
<evidence type="ECO:0000256" key="7">
    <source>
        <dbReference type="ARBA" id="ARBA00022917"/>
    </source>
</evidence>